<reference evidence="8 9" key="1">
    <citation type="journal article" date="2018" name="Sci. Adv.">
        <title>Multi-heme cytochromes provide a pathway for survival in energy-limited environments.</title>
        <authorList>
            <person name="Deng X."/>
            <person name="Dohmae N."/>
            <person name="Nealson K.H."/>
            <person name="Hashimoto K."/>
            <person name="Okamoto A."/>
        </authorList>
    </citation>
    <scope>NUCLEOTIDE SEQUENCE [LARGE SCALE GENOMIC DNA]</scope>
    <source>
        <strain evidence="8 9">IS5</strain>
    </source>
</reference>
<evidence type="ECO:0000256" key="6">
    <source>
        <dbReference type="ARBA" id="ARBA00023136"/>
    </source>
</evidence>
<dbReference type="KEGG" id="dfl:DFE_2899"/>
<dbReference type="Pfam" id="PF02417">
    <property type="entry name" value="Chromate_transp"/>
    <property type="match status" value="2"/>
</dbReference>
<feature type="transmembrane region" description="Helical" evidence="7">
    <location>
        <begin position="222"/>
        <end position="243"/>
    </location>
</feature>
<evidence type="ECO:0000313" key="8">
    <source>
        <dbReference type="EMBL" id="BBD09625.1"/>
    </source>
</evidence>
<accession>A0A2Z6B2F2</accession>
<evidence type="ECO:0000256" key="2">
    <source>
        <dbReference type="ARBA" id="ARBA00005262"/>
    </source>
</evidence>
<feature type="transmembrane region" description="Helical" evidence="7">
    <location>
        <begin position="352"/>
        <end position="385"/>
    </location>
</feature>
<evidence type="ECO:0000313" key="9">
    <source>
        <dbReference type="Proteomes" id="UP000269883"/>
    </source>
</evidence>
<dbReference type="AlphaFoldDB" id="A0A2Z6B2F2"/>
<dbReference type="PANTHER" id="PTHR43663">
    <property type="entry name" value="CHROMATE TRANSPORT PROTEIN-RELATED"/>
    <property type="match status" value="1"/>
</dbReference>
<gene>
    <name evidence="8" type="ORF">DFE_2899</name>
</gene>
<evidence type="ECO:0000256" key="1">
    <source>
        <dbReference type="ARBA" id="ARBA00004651"/>
    </source>
</evidence>
<keyword evidence="3" id="KW-1003">Cell membrane</keyword>
<dbReference type="OrthoDB" id="9788907at2"/>
<dbReference type="InterPro" id="IPR052518">
    <property type="entry name" value="CHR_Transporter"/>
</dbReference>
<dbReference type="Proteomes" id="UP000269883">
    <property type="component" value="Chromosome"/>
</dbReference>
<dbReference type="PANTHER" id="PTHR43663:SF1">
    <property type="entry name" value="CHROMATE TRANSPORTER"/>
    <property type="match status" value="1"/>
</dbReference>
<keyword evidence="9" id="KW-1185">Reference proteome</keyword>
<evidence type="ECO:0000256" key="5">
    <source>
        <dbReference type="ARBA" id="ARBA00022989"/>
    </source>
</evidence>
<evidence type="ECO:0000256" key="4">
    <source>
        <dbReference type="ARBA" id="ARBA00022692"/>
    </source>
</evidence>
<feature type="transmembrane region" description="Helical" evidence="7">
    <location>
        <begin position="292"/>
        <end position="313"/>
    </location>
</feature>
<dbReference type="EMBL" id="AP017378">
    <property type="protein sequence ID" value="BBD09625.1"/>
    <property type="molecule type" value="Genomic_DNA"/>
</dbReference>
<proteinExistence type="inferred from homology"/>
<feature type="transmembrane region" description="Helical" evidence="7">
    <location>
        <begin position="83"/>
        <end position="106"/>
    </location>
</feature>
<dbReference type="PIRSF" id="PIRSF004810">
    <property type="entry name" value="ChrA"/>
    <property type="match status" value="1"/>
</dbReference>
<comment type="similarity">
    <text evidence="2">Belongs to the chromate ion transporter (CHR) (TC 2.A.51) family.</text>
</comment>
<feature type="transmembrane region" description="Helical" evidence="7">
    <location>
        <begin position="264"/>
        <end position="286"/>
    </location>
</feature>
<evidence type="ECO:0000256" key="7">
    <source>
        <dbReference type="SAM" id="Phobius"/>
    </source>
</evidence>
<name>A0A2Z6B2F2_9BACT</name>
<dbReference type="RefSeq" id="WP_126380657.1">
    <property type="nucleotide sequence ID" value="NZ_AP017378.1"/>
</dbReference>
<keyword evidence="6 7" id="KW-0472">Membrane</keyword>
<comment type="subcellular location">
    <subcellularLocation>
        <location evidence="1">Cell membrane</location>
        <topology evidence="1">Multi-pass membrane protein</topology>
    </subcellularLocation>
</comment>
<sequence>MPKPHASPSLQTLFLTFLRLGSTAFGGPAMIPYIRQIAVDKKGWLNEELFRTGMALCQSIPGATAMQMAAYVGLRARGLSGAIAAYLGFGLPAFCLITALSVVYAASRTVEPVLAAFIGLKLIVVALIAHASINFSRKYLTHTPDKLIALGTGVVLGLKGNPILAIVGACLIGLILYRNMDGQAPAHSHVHDNPIKRLLLLCIPLAILLATLAALNPGLFELAMVMFKVDLFAFGGGYVSLPLMLHEVTTARAWMSPEMFMDGIALGQITPGPIVITSAFVGHHLYGLAGAAIGAIFAFVPSLVILVGVTPYFDHLQASPLFRRAVRASLASLVGLMAAVFARFAVTTAWSPLGAILCLGTFLALRAKVDILWVVLVGACLSILVL</sequence>
<feature type="transmembrane region" description="Helical" evidence="7">
    <location>
        <begin position="198"/>
        <end position="216"/>
    </location>
</feature>
<evidence type="ECO:0000256" key="3">
    <source>
        <dbReference type="ARBA" id="ARBA00022475"/>
    </source>
</evidence>
<dbReference type="NCBIfam" id="TIGR00937">
    <property type="entry name" value="2A51"/>
    <property type="match status" value="1"/>
</dbReference>
<dbReference type="GO" id="GO:0015109">
    <property type="term" value="F:chromate transmembrane transporter activity"/>
    <property type="evidence" value="ECO:0007669"/>
    <property type="project" value="InterPro"/>
</dbReference>
<dbReference type="InterPro" id="IPR003370">
    <property type="entry name" value="Chromate_transpt"/>
</dbReference>
<keyword evidence="5 7" id="KW-1133">Transmembrane helix</keyword>
<evidence type="ECO:0008006" key="10">
    <source>
        <dbReference type="Google" id="ProtNLM"/>
    </source>
</evidence>
<dbReference type="GO" id="GO:0005886">
    <property type="term" value="C:plasma membrane"/>
    <property type="evidence" value="ECO:0007669"/>
    <property type="project" value="UniProtKB-SubCell"/>
</dbReference>
<dbReference type="InterPro" id="IPR014047">
    <property type="entry name" value="Chr_Tranpt_l_chain"/>
</dbReference>
<keyword evidence="4 7" id="KW-0812">Transmembrane</keyword>
<feature type="transmembrane region" description="Helical" evidence="7">
    <location>
        <begin position="153"/>
        <end position="177"/>
    </location>
</feature>
<feature type="transmembrane region" description="Helical" evidence="7">
    <location>
        <begin position="325"/>
        <end position="346"/>
    </location>
</feature>
<organism evidence="8 9">
    <name type="scientific">Desulfovibrio ferrophilus</name>
    <dbReference type="NCBI Taxonomy" id="241368"/>
    <lineage>
        <taxon>Bacteria</taxon>
        <taxon>Pseudomonadati</taxon>
        <taxon>Thermodesulfobacteriota</taxon>
        <taxon>Desulfovibrionia</taxon>
        <taxon>Desulfovibrionales</taxon>
        <taxon>Desulfovibrionaceae</taxon>
        <taxon>Desulfovibrio</taxon>
    </lineage>
</organism>
<feature type="transmembrane region" description="Helical" evidence="7">
    <location>
        <begin position="113"/>
        <end position="133"/>
    </location>
</feature>
<protein>
    <recommendedName>
        <fullName evidence="10">Chromate transporter</fullName>
    </recommendedName>
</protein>